<dbReference type="EMBL" id="CAJPEX010000402">
    <property type="protein sequence ID" value="CAG0915511.1"/>
    <property type="molecule type" value="Genomic_DNA"/>
</dbReference>
<protein>
    <recommendedName>
        <fullName evidence="7">Leucine-rich repeat flightless-interacting protein 2</fullName>
    </recommendedName>
</protein>
<keyword evidence="6" id="KW-1185">Reference proteome</keyword>
<feature type="coiled-coil region" evidence="3">
    <location>
        <begin position="441"/>
        <end position="468"/>
    </location>
</feature>
<dbReference type="AlphaFoldDB" id="A0A7R9BHC2"/>
<feature type="region of interest" description="Disordered" evidence="4">
    <location>
        <begin position="103"/>
        <end position="244"/>
    </location>
</feature>
<feature type="compositionally biased region" description="Pro residues" evidence="4">
    <location>
        <begin position="198"/>
        <end position="210"/>
    </location>
</feature>
<evidence type="ECO:0000256" key="2">
    <source>
        <dbReference type="ARBA" id="ARBA00023054"/>
    </source>
</evidence>
<dbReference type="OrthoDB" id="10028421at2759"/>
<organism evidence="5">
    <name type="scientific">Notodromas monacha</name>
    <dbReference type="NCBI Taxonomy" id="399045"/>
    <lineage>
        <taxon>Eukaryota</taxon>
        <taxon>Metazoa</taxon>
        <taxon>Ecdysozoa</taxon>
        <taxon>Arthropoda</taxon>
        <taxon>Crustacea</taxon>
        <taxon>Oligostraca</taxon>
        <taxon>Ostracoda</taxon>
        <taxon>Podocopa</taxon>
        <taxon>Podocopida</taxon>
        <taxon>Cypridocopina</taxon>
        <taxon>Cypridoidea</taxon>
        <taxon>Cyprididae</taxon>
        <taxon>Notodromas</taxon>
    </lineage>
</organism>
<keyword evidence="2 3" id="KW-0175">Coiled coil</keyword>
<dbReference type="EMBL" id="OA882439">
    <property type="protein sequence ID" value="CAD7275359.1"/>
    <property type="molecule type" value="Genomic_DNA"/>
</dbReference>
<accession>A0A7R9BHC2</accession>
<reference evidence="5" key="1">
    <citation type="submission" date="2020-11" db="EMBL/GenBank/DDBJ databases">
        <authorList>
            <person name="Tran Van P."/>
        </authorList>
    </citation>
    <scope>NUCLEOTIDE SEQUENCE</scope>
</reference>
<sequence length="596" mass="66071">MSEEVDCDTWFDAPSPDELPSTPRGRSPDSGIVAMASSASTSTSSSSAVTAAAVALIHRAVARRRARSRSASDVSVDDSGNCSDAFASANKLRRSVSSELCLELFVGEEDDEMEDGGEEEEEEDSGNGSPMPKTGWPENTLAEARLAARRAARAEARQIRLKEIERRKKEQKEEAEGTEDDSGAPVTPLSGASSSCGEPPPQAPAPPPMPRGGYRGSLAPSGTGSLSSGSRRSSQDSLNEEKELPMGMRELKLLQVPLRRVCVAGVGDGKRFRCVLVSKHVVPVTVTCVYLPRLGCTVKPPIIAGASPDAQEYRELEERFNKAMILNAQMDNEKSGLTYQVENLKDIIVELQESLLSLQKEYKIKSRDCDALRRAAESLKEDNRKLKAEIVERDKLINEVGLVMVYSEELDEEGKAKRALVTRESAQLLDEAGEGSLDVRIKRFAEEKNELQDTIRRLNLDLEEERSKNSKFTKLMASSPTTNGPSSTDEWIDYQKENNRLVAEYKARVQRSEQEILTLQANVSRLESQVTRYKTAAEAAEKNEEDLKLEKRKLLRELRESQEKLEEVETKRSHLEKRLEKVKNAKSALLKEISES</sequence>
<evidence type="ECO:0000256" key="1">
    <source>
        <dbReference type="ARBA" id="ARBA00008275"/>
    </source>
</evidence>
<proteinExistence type="inferred from homology"/>
<evidence type="ECO:0000313" key="6">
    <source>
        <dbReference type="Proteomes" id="UP000678499"/>
    </source>
</evidence>
<evidence type="ECO:0008006" key="7">
    <source>
        <dbReference type="Google" id="ProtNLM"/>
    </source>
</evidence>
<feature type="coiled-coil region" evidence="3">
    <location>
        <begin position="495"/>
        <end position="592"/>
    </location>
</feature>
<evidence type="ECO:0000256" key="3">
    <source>
        <dbReference type="SAM" id="Coils"/>
    </source>
</evidence>
<comment type="similarity">
    <text evidence="1">Belongs to the LRRFIP family.</text>
</comment>
<dbReference type="Gene3D" id="1.20.5.4090">
    <property type="match status" value="1"/>
</dbReference>
<dbReference type="Pfam" id="PF09738">
    <property type="entry name" value="LRRFIP"/>
    <property type="match status" value="1"/>
</dbReference>
<evidence type="ECO:0000256" key="4">
    <source>
        <dbReference type="SAM" id="MobiDB-lite"/>
    </source>
</evidence>
<dbReference type="GO" id="GO:0006355">
    <property type="term" value="P:regulation of DNA-templated transcription"/>
    <property type="evidence" value="ECO:0007669"/>
    <property type="project" value="InterPro"/>
</dbReference>
<evidence type="ECO:0000313" key="5">
    <source>
        <dbReference type="EMBL" id="CAD7275359.1"/>
    </source>
</evidence>
<feature type="region of interest" description="Disordered" evidence="4">
    <location>
        <begin position="1"/>
        <end position="49"/>
    </location>
</feature>
<feature type="compositionally biased region" description="Low complexity" evidence="4">
    <location>
        <begin position="69"/>
        <end position="79"/>
    </location>
</feature>
<dbReference type="Proteomes" id="UP000678499">
    <property type="component" value="Unassembled WGS sequence"/>
</dbReference>
<gene>
    <name evidence="5" type="ORF">NMOB1V02_LOCUS3157</name>
</gene>
<feature type="coiled-coil region" evidence="3">
    <location>
        <begin position="313"/>
        <end position="399"/>
    </location>
</feature>
<name>A0A7R9BHC2_9CRUS</name>
<feature type="compositionally biased region" description="Low complexity" evidence="4">
    <location>
        <begin position="33"/>
        <end position="49"/>
    </location>
</feature>
<dbReference type="PANTHER" id="PTHR19212">
    <property type="entry name" value="LEUCINE RICH REPEAT IN FLII INTERACTING PROTEIN"/>
    <property type="match status" value="1"/>
</dbReference>
<dbReference type="InterPro" id="IPR019139">
    <property type="entry name" value="LRRFIP1/2"/>
</dbReference>
<feature type="compositionally biased region" description="Acidic residues" evidence="4">
    <location>
        <begin position="106"/>
        <end position="125"/>
    </location>
</feature>
<feature type="compositionally biased region" description="Low complexity" evidence="4">
    <location>
        <begin position="216"/>
        <end position="237"/>
    </location>
</feature>
<feature type="compositionally biased region" description="Basic and acidic residues" evidence="4">
    <location>
        <begin position="152"/>
        <end position="175"/>
    </location>
</feature>
<feature type="region of interest" description="Disordered" evidence="4">
    <location>
        <begin position="63"/>
        <end position="84"/>
    </location>
</feature>
<dbReference type="PANTHER" id="PTHR19212:SF0">
    <property type="entry name" value="LD07988P"/>
    <property type="match status" value="1"/>
</dbReference>